<keyword evidence="2" id="KW-1185">Reference proteome</keyword>
<accession>A0A2P8DP62</accession>
<dbReference type="GO" id="GO:0003824">
    <property type="term" value="F:catalytic activity"/>
    <property type="evidence" value="ECO:0007669"/>
    <property type="project" value="InterPro"/>
</dbReference>
<dbReference type="Gene3D" id="1.10.340.30">
    <property type="entry name" value="Hypothetical protein, domain 2"/>
    <property type="match status" value="1"/>
</dbReference>
<dbReference type="Proteomes" id="UP000240542">
    <property type="component" value="Unassembled WGS sequence"/>
</dbReference>
<dbReference type="InterPro" id="IPR011257">
    <property type="entry name" value="DNA_glycosylase"/>
</dbReference>
<comment type="caution">
    <text evidence="1">The sequence shown here is derived from an EMBL/GenBank/DDBJ whole genome shotgun (WGS) entry which is preliminary data.</text>
</comment>
<dbReference type="EMBL" id="PYGA01000004">
    <property type="protein sequence ID" value="PSK99008.1"/>
    <property type="molecule type" value="Genomic_DNA"/>
</dbReference>
<proteinExistence type="predicted"/>
<evidence type="ECO:0008006" key="3">
    <source>
        <dbReference type="Google" id="ProtNLM"/>
    </source>
</evidence>
<evidence type="ECO:0000313" key="1">
    <source>
        <dbReference type="EMBL" id="PSK99008.1"/>
    </source>
</evidence>
<sequence>MSTQQQRARAVLREAGHTLAEEARIRLADKPAPLWQLLVLVNLLSTRISADIAIAAARELNTAGGTTPHGMAGLTWQDRVDALGRAHYVRYDESTATRLGDCAAQVTDEYRGDLRRLANAAQHDRARLESRLQGFPGIGPTGAHMFCREAQDVWSWLRPYTDTLARRGAEAVGLPADEQALGRLVDGHDMARFTAGLTRVARDSGLADTVRGAAR</sequence>
<dbReference type="GO" id="GO:0006281">
    <property type="term" value="P:DNA repair"/>
    <property type="evidence" value="ECO:0007669"/>
    <property type="project" value="InterPro"/>
</dbReference>
<dbReference type="AlphaFoldDB" id="A0A2P8DP62"/>
<reference evidence="1 2" key="1">
    <citation type="submission" date="2018-03" db="EMBL/GenBank/DDBJ databases">
        <title>Genomic Encyclopedia of Archaeal and Bacterial Type Strains, Phase II (KMG-II): from individual species to whole genera.</title>
        <authorList>
            <person name="Goeker M."/>
        </authorList>
    </citation>
    <scope>NUCLEOTIDE SEQUENCE [LARGE SCALE GENOMIC DNA]</scope>
    <source>
        <strain evidence="1 2">DSM 45312</strain>
    </source>
</reference>
<dbReference type="OrthoDB" id="3078554at2"/>
<gene>
    <name evidence="1" type="ORF">CLV63_104232</name>
</gene>
<name>A0A2P8DP62_9ACTN</name>
<organism evidence="1 2">
    <name type="scientific">Murinocardiopsis flavida</name>
    <dbReference type="NCBI Taxonomy" id="645275"/>
    <lineage>
        <taxon>Bacteria</taxon>
        <taxon>Bacillati</taxon>
        <taxon>Actinomycetota</taxon>
        <taxon>Actinomycetes</taxon>
        <taxon>Streptosporangiales</taxon>
        <taxon>Nocardiopsidaceae</taxon>
        <taxon>Murinocardiopsis</taxon>
    </lineage>
</organism>
<protein>
    <recommendedName>
        <fullName evidence="3">Endonuclease III</fullName>
    </recommendedName>
</protein>
<dbReference type="SUPFAM" id="SSF48150">
    <property type="entry name" value="DNA-glycosylase"/>
    <property type="match status" value="1"/>
</dbReference>
<evidence type="ECO:0000313" key="2">
    <source>
        <dbReference type="Proteomes" id="UP000240542"/>
    </source>
</evidence>
<dbReference type="RefSeq" id="WP_106582319.1">
    <property type="nucleotide sequence ID" value="NZ_PYGA01000004.1"/>
</dbReference>